<evidence type="ECO:0000256" key="5">
    <source>
        <dbReference type="ARBA" id="ARBA00022723"/>
    </source>
</evidence>
<evidence type="ECO:0000256" key="3">
    <source>
        <dbReference type="ARBA" id="ARBA00011738"/>
    </source>
</evidence>
<keyword evidence="6 10" id="KW-0460">Magnesium</keyword>
<dbReference type="FunFam" id="3.40.50.970:FF:000005">
    <property type="entry name" value="1-deoxy-D-xylulose-5-phosphate synthase"/>
    <property type="match status" value="1"/>
</dbReference>
<evidence type="ECO:0000256" key="8">
    <source>
        <dbReference type="ARBA" id="ARBA00023052"/>
    </source>
</evidence>
<protein>
    <recommendedName>
        <fullName evidence="10">1-deoxy-D-xylulose-5-phosphate synthase</fullName>
        <ecNumber evidence="10">2.2.1.7</ecNumber>
    </recommendedName>
    <alternativeName>
        <fullName evidence="10">1-deoxyxylulose-5-phosphate synthase</fullName>
        <shortName evidence="10">DXP synthase</shortName>
        <shortName evidence="10">DXPS</shortName>
    </alternativeName>
</protein>
<accession>C2MDP2</accession>
<feature type="binding site" evidence="10">
    <location>
        <position position="292"/>
    </location>
    <ligand>
        <name>thiamine diphosphate</name>
        <dbReference type="ChEBI" id="CHEBI:58937"/>
    </ligand>
</feature>
<dbReference type="AlphaFoldDB" id="C2MDP2"/>
<feature type="binding site" evidence="10">
    <location>
        <position position="376"/>
    </location>
    <ligand>
        <name>thiamine diphosphate</name>
        <dbReference type="ChEBI" id="CHEBI:58937"/>
    </ligand>
</feature>
<proteinExistence type="inferred from homology"/>
<comment type="pathway">
    <text evidence="1 10">Metabolic intermediate biosynthesis; 1-deoxy-D-xylulose 5-phosphate biosynthesis; 1-deoxy-D-xylulose 5-phosphate from D-glyceraldehyde 3-phosphate and pyruvate: step 1/1.</text>
</comment>
<dbReference type="eggNOG" id="COG1154">
    <property type="taxonomic scope" value="Bacteria"/>
</dbReference>
<comment type="cofactor">
    <cofactor evidence="10">
        <name>Mg(2+)</name>
        <dbReference type="ChEBI" id="CHEBI:18420"/>
    </cofactor>
    <text evidence="10">Binds 1 Mg(2+) ion per subunit.</text>
</comment>
<comment type="caution">
    <text evidence="12">The sequence shown here is derived from an EMBL/GenBank/DDBJ whole genome shotgun (WGS) entry which is preliminary data.</text>
</comment>
<dbReference type="GO" id="GO:0016114">
    <property type="term" value="P:terpenoid biosynthetic process"/>
    <property type="evidence" value="ECO:0007669"/>
    <property type="project" value="UniProtKB-UniRule"/>
</dbReference>
<evidence type="ECO:0000313" key="13">
    <source>
        <dbReference type="Proteomes" id="UP000003303"/>
    </source>
</evidence>
<dbReference type="CDD" id="cd07033">
    <property type="entry name" value="TPP_PYR_DXS_TK_like"/>
    <property type="match status" value="1"/>
</dbReference>
<dbReference type="Pfam" id="PF02779">
    <property type="entry name" value="Transket_pyr"/>
    <property type="match status" value="1"/>
</dbReference>
<dbReference type="GO" id="GO:0005829">
    <property type="term" value="C:cytosol"/>
    <property type="evidence" value="ECO:0007669"/>
    <property type="project" value="TreeGrafter"/>
</dbReference>
<dbReference type="Gene3D" id="3.40.50.920">
    <property type="match status" value="1"/>
</dbReference>
<feature type="domain" description="Transketolase-like pyrimidine-binding" evidence="11">
    <location>
        <begin position="325"/>
        <end position="490"/>
    </location>
</feature>
<feature type="binding site" evidence="10">
    <location>
        <position position="150"/>
    </location>
    <ligand>
        <name>Mg(2+)</name>
        <dbReference type="ChEBI" id="CHEBI:18420"/>
    </ligand>
</feature>
<dbReference type="GO" id="GO:0009228">
    <property type="term" value="P:thiamine biosynthetic process"/>
    <property type="evidence" value="ECO:0007669"/>
    <property type="project" value="UniProtKB-UniRule"/>
</dbReference>
<dbReference type="SUPFAM" id="SSF52922">
    <property type="entry name" value="TK C-terminal domain-like"/>
    <property type="match status" value="1"/>
</dbReference>
<dbReference type="GO" id="GO:0019288">
    <property type="term" value="P:isopentenyl diphosphate biosynthetic process, methylerythritol 4-phosphate pathway"/>
    <property type="evidence" value="ECO:0007669"/>
    <property type="project" value="TreeGrafter"/>
</dbReference>
<dbReference type="STRING" id="596327.PORUE0001_1576"/>
<dbReference type="OrthoDB" id="9803371at2"/>
<feature type="binding site" evidence="10">
    <location>
        <position position="179"/>
    </location>
    <ligand>
        <name>thiamine diphosphate</name>
        <dbReference type="ChEBI" id="CHEBI:58937"/>
    </ligand>
</feature>
<dbReference type="InterPro" id="IPR033248">
    <property type="entry name" value="Transketolase_C"/>
</dbReference>
<dbReference type="HAMAP" id="MF_00315">
    <property type="entry name" value="DXP_synth"/>
    <property type="match status" value="1"/>
</dbReference>
<keyword evidence="8 10" id="KW-0786">Thiamine pyrophosphate</keyword>
<dbReference type="CDD" id="cd02007">
    <property type="entry name" value="TPP_DXS"/>
    <property type="match status" value="1"/>
</dbReference>
<evidence type="ECO:0000256" key="10">
    <source>
        <dbReference type="HAMAP-Rule" id="MF_00315"/>
    </source>
</evidence>
<evidence type="ECO:0000256" key="2">
    <source>
        <dbReference type="ARBA" id="ARBA00011081"/>
    </source>
</evidence>
<evidence type="ECO:0000256" key="7">
    <source>
        <dbReference type="ARBA" id="ARBA00022977"/>
    </source>
</evidence>
<dbReference type="EC" id="2.2.1.7" evidence="10"/>
<dbReference type="NCBIfam" id="TIGR00204">
    <property type="entry name" value="dxs"/>
    <property type="match status" value="1"/>
</dbReference>
<dbReference type="UniPathway" id="UPA00064">
    <property type="reaction ID" value="UER00091"/>
</dbReference>
<comment type="subunit">
    <text evidence="3 10">Homodimer.</text>
</comment>
<keyword evidence="7 10" id="KW-0784">Thiamine biosynthesis</keyword>
<dbReference type="PANTHER" id="PTHR43322">
    <property type="entry name" value="1-D-DEOXYXYLULOSE 5-PHOSPHATE SYNTHASE-RELATED"/>
    <property type="match status" value="1"/>
</dbReference>
<keyword evidence="4 10" id="KW-0808">Transferase</keyword>
<dbReference type="Proteomes" id="UP000003303">
    <property type="component" value="Unassembled WGS sequence"/>
</dbReference>
<comment type="cofactor">
    <cofactor evidence="10">
        <name>thiamine diphosphate</name>
        <dbReference type="ChEBI" id="CHEBI:58937"/>
    </cofactor>
    <text evidence="10">Binds 1 thiamine pyrophosphate per subunit.</text>
</comment>
<dbReference type="InterPro" id="IPR005477">
    <property type="entry name" value="Dxylulose-5-P_synthase"/>
</dbReference>
<dbReference type="NCBIfam" id="NF003933">
    <property type="entry name" value="PRK05444.2-2"/>
    <property type="match status" value="1"/>
</dbReference>
<keyword evidence="9 10" id="KW-0414">Isoprene biosynthesis</keyword>
<dbReference type="Pfam" id="PF13292">
    <property type="entry name" value="DXP_synthase_N"/>
    <property type="match status" value="1"/>
</dbReference>
<gene>
    <name evidence="10 12" type="primary">dxs</name>
    <name evidence="12" type="ORF">PORUE0001_1576</name>
</gene>
<dbReference type="SMART" id="SM00861">
    <property type="entry name" value="Transket_pyr"/>
    <property type="match status" value="1"/>
</dbReference>
<evidence type="ECO:0000256" key="1">
    <source>
        <dbReference type="ARBA" id="ARBA00004980"/>
    </source>
</evidence>
<keyword evidence="5 10" id="KW-0479">Metal-binding</keyword>
<dbReference type="Gene3D" id="3.40.50.970">
    <property type="match status" value="2"/>
</dbReference>
<dbReference type="GO" id="GO:0030976">
    <property type="term" value="F:thiamine pyrophosphate binding"/>
    <property type="evidence" value="ECO:0007669"/>
    <property type="project" value="UniProtKB-UniRule"/>
</dbReference>
<evidence type="ECO:0000313" key="12">
    <source>
        <dbReference type="EMBL" id="EEK16162.1"/>
    </source>
</evidence>
<dbReference type="InterPro" id="IPR029061">
    <property type="entry name" value="THDP-binding"/>
</dbReference>
<name>C2MDP2_9PORP</name>
<dbReference type="EMBL" id="ACLR01000208">
    <property type="protein sequence ID" value="EEK16162.1"/>
    <property type="molecule type" value="Genomic_DNA"/>
</dbReference>
<comment type="catalytic activity">
    <reaction evidence="10">
        <text>D-glyceraldehyde 3-phosphate + pyruvate + H(+) = 1-deoxy-D-xylulose 5-phosphate + CO2</text>
        <dbReference type="Rhea" id="RHEA:12605"/>
        <dbReference type="ChEBI" id="CHEBI:15361"/>
        <dbReference type="ChEBI" id="CHEBI:15378"/>
        <dbReference type="ChEBI" id="CHEBI:16526"/>
        <dbReference type="ChEBI" id="CHEBI:57792"/>
        <dbReference type="ChEBI" id="CHEBI:59776"/>
        <dbReference type="EC" id="2.2.1.7"/>
    </reaction>
</comment>
<dbReference type="SUPFAM" id="SSF52518">
    <property type="entry name" value="Thiamin diphosphate-binding fold (THDP-binding)"/>
    <property type="match status" value="2"/>
</dbReference>
<organism evidence="12 13">
    <name type="scientific">Porphyromonas uenonis 60-3</name>
    <dbReference type="NCBI Taxonomy" id="596327"/>
    <lineage>
        <taxon>Bacteria</taxon>
        <taxon>Pseudomonadati</taxon>
        <taxon>Bacteroidota</taxon>
        <taxon>Bacteroidia</taxon>
        <taxon>Bacteroidales</taxon>
        <taxon>Porphyromonadaceae</taxon>
        <taxon>Porphyromonas</taxon>
    </lineage>
</organism>
<feature type="binding site" evidence="10">
    <location>
        <begin position="119"/>
        <end position="121"/>
    </location>
    <ligand>
        <name>thiamine diphosphate</name>
        <dbReference type="ChEBI" id="CHEBI:58937"/>
    </ligand>
</feature>
<evidence type="ECO:0000256" key="6">
    <source>
        <dbReference type="ARBA" id="ARBA00022842"/>
    </source>
</evidence>
<evidence type="ECO:0000256" key="9">
    <source>
        <dbReference type="ARBA" id="ARBA00023229"/>
    </source>
</evidence>
<feature type="binding site" evidence="10">
    <location>
        <begin position="151"/>
        <end position="152"/>
    </location>
    <ligand>
        <name>thiamine diphosphate</name>
        <dbReference type="ChEBI" id="CHEBI:58937"/>
    </ligand>
</feature>
<comment type="function">
    <text evidence="10">Catalyzes the acyloin condensation reaction between C atoms 2 and 3 of pyruvate and glyceraldehyde 3-phosphate to yield 1-deoxy-D-xylulose-5-phosphate (DXP).</text>
</comment>
<dbReference type="RefSeq" id="WP_007365970.1">
    <property type="nucleotide sequence ID" value="NZ_ACLR01000208.1"/>
</dbReference>
<evidence type="ECO:0000259" key="11">
    <source>
        <dbReference type="SMART" id="SM00861"/>
    </source>
</evidence>
<dbReference type="InterPro" id="IPR005475">
    <property type="entry name" value="Transketolase-like_Pyr-bd"/>
</dbReference>
<feature type="binding site" evidence="10">
    <location>
        <position position="179"/>
    </location>
    <ligand>
        <name>Mg(2+)</name>
        <dbReference type="ChEBI" id="CHEBI:18420"/>
    </ligand>
</feature>
<dbReference type="GO" id="GO:0000287">
    <property type="term" value="F:magnesium ion binding"/>
    <property type="evidence" value="ECO:0007669"/>
    <property type="project" value="UniProtKB-UniRule"/>
</dbReference>
<evidence type="ECO:0000256" key="4">
    <source>
        <dbReference type="ARBA" id="ARBA00022679"/>
    </source>
</evidence>
<dbReference type="PANTHER" id="PTHR43322:SF5">
    <property type="entry name" value="1-DEOXY-D-XYLULOSE-5-PHOSPHATE SYNTHASE, CHLOROPLASTIC"/>
    <property type="match status" value="1"/>
</dbReference>
<dbReference type="InterPro" id="IPR009014">
    <property type="entry name" value="Transketo_C/PFOR_II"/>
</dbReference>
<dbReference type="Pfam" id="PF02780">
    <property type="entry name" value="Transketolase_C"/>
    <property type="match status" value="1"/>
</dbReference>
<sequence length="633" mass="70078">MNASDYPILSHIDTPQQLRQLSLSQLPQLCQELRRYELEVLSHVPGHLGSSLGAVELTVALHYVCRTPYDRIVWDVGHQAYGHKILTGRRDRFESLRQWGGLSGFPLPSESEYDTFPAGHASNSISAALGMAIAAKLKQEERHVVAVIGDGSMTGGLAFEGLNNVSSYPNDLLIVVNDNNMSIDANVGGLNKYLVDLNTSHAYNTIRYDLYRGLRQMNLINDRRKKNIQRINNSVKSLLTQNHSSFFDGLGIRYFGPVDGHDIEHLVETLRRILPMRGPKILHLRTIKGKGYKPAEENATVWHAPGCFDVKTGERIKSKRGAHPPKFQEVFGETVTELAAEDKRIVGITPAMPSGSSLNVMMRAFPERSYDVGIAEAHAVTFSAGMAREGMIPFCVIYSSFLQRAYDQIIHDVALPSYHVVLCIDRAGLVGQDGATHQGAFDLAYLCTVPNMTVAAPMNEHYLRHLMRTAYEGQEGPMAIRYPRGEGSLVDWRCTAELLPIGKGRVLHEGGRIALLSIGTIGVTAEEVRERLLAEGIEVAHYDLIFAKPLDEELITTALERYDSIATLEEGTIIGAVGERIAALAQRQGFRGKLIQFGLPDAFIEQGTVAEQQRYCGIDADTIYNRIKAELCE</sequence>
<feature type="binding site" evidence="10">
    <location>
        <position position="78"/>
    </location>
    <ligand>
        <name>thiamine diphosphate</name>
        <dbReference type="ChEBI" id="CHEBI:58937"/>
    </ligand>
</feature>
<dbReference type="GO" id="GO:0008661">
    <property type="term" value="F:1-deoxy-D-xylulose-5-phosphate synthase activity"/>
    <property type="evidence" value="ECO:0007669"/>
    <property type="project" value="UniProtKB-UniRule"/>
</dbReference>
<comment type="similarity">
    <text evidence="2 10">Belongs to the transketolase family. DXPS subfamily.</text>
</comment>
<keyword evidence="13" id="KW-1185">Reference proteome</keyword>
<reference evidence="12 13" key="1">
    <citation type="submission" date="2009-04" db="EMBL/GenBank/DDBJ databases">
        <authorList>
            <person name="Sebastian Y."/>
            <person name="Madupu R."/>
            <person name="Durkin A.S."/>
            <person name="Torralba M."/>
            <person name="Methe B."/>
            <person name="Sutton G.G."/>
            <person name="Strausberg R.L."/>
            <person name="Nelson K.E."/>
        </authorList>
    </citation>
    <scope>NUCLEOTIDE SEQUENCE [LARGE SCALE GENOMIC DNA]</scope>
    <source>
        <strain evidence="12 13">60-3</strain>
    </source>
</reference>